<keyword evidence="1" id="KW-0812">Transmembrane</keyword>
<protein>
    <submittedName>
        <fullName evidence="2">Uncharacterized protein</fullName>
    </submittedName>
</protein>
<feature type="transmembrane region" description="Helical" evidence="1">
    <location>
        <begin position="123"/>
        <end position="141"/>
    </location>
</feature>
<dbReference type="RefSeq" id="WP_282583452.1">
    <property type="nucleotide sequence ID" value="NZ_JAMOIM010000002.1"/>
</dbReference>
<dbReference type="AlphaFoldDB" id="A0AA41YTK9"/>
<evidence type="ECO:0000313" key="3">
    <source>
        <dbReference type="Proteomes" id="UP001165667"/>
    </source>
</evidence>
<name>A0AA41YTK9_9HYPH</name>
<keyword evidence="3" id="KW-1185">Reference proteome</keyword>
<gene>
    <name evidence="2" type="ORF">M8523_03490</name>
</gene>
<evidence type="ECO:0000313" key="2">
    <source>
        <dbReference type="EMBL" id="MCW6507080.1"/>
    </source>
</evidence>
<accession>A0AA41YTK9</accession>
<reference evidence="2" key="1">
    <citation type="submission" date="2022-05" db="EMBL/GenBank/DDBJ databases">
        <authorList>
            <person name="Pankratov T."/>
        </authorList>
    </citation>
    <scope>NUCLEOTIDE SEQUENCE</scope>
    <source>
        <strain evidence="2">BP6-180914</strain>
    </source>
</reference>
<dbReference type="Proteomes" id="UP001165667">
    <property type="component" value="Unassembled WGS sequence"/>
</dbReference>
<proteinExistence type="predicted"/>
<keyword evidence="1" id="KW-0472">Membrane</keyword>
<dbReference type="EMBL" id="JAMOIM010000002">
    <property type="protein sequence ID" value="MCW6507080.1"/>
    <property type="molecule type" value="Genomic_DNA"/>
</dbReference>
<comment type="caution">
    <text evidence="2">The sequence shown here is derived from an EMBL/GenBank/DDBJ whole genome shotgun (WGS) entry which is preliminary data.</text>
</comment>
<organism evidence="2 3">
    <name type="scientific">Lichenifustis flavocetrariae</name>
    <dbReference type="NCBI Taxonomy" id="2949735"/>
    <lineage>
        <taxon>Bacteria</taxon>
        <taxon>Pseudomonadati</taxon>
        <taxon>Pseudomonadota</taxon>
        <taxon>Alphaproteobacteria</taxon>
        <taxon>Hyphomicrobiales</taxon>
        <taxon>Lichenihabitantaceae</taxon>
        <taxon>Lichenifustis</taxon>
    </lineage>
</organism>
<evidence type="ECO:0000256" key="1">
    <source>
        <dbReference type="SAM" id="Phobius"/>
    </source>
</evidence>
<sequence length="143" mass="16967">MIAGIIHRWRIGRLQRQAEAVRRHYLKALKVETDHEERDRLSSEAMDEEGVITDEIDWLLGRRLKDQARRYHVPVPDFDTKEGGPYERSQHDGRWRLTRPELHRLRSAIRAERKESFEAWSRWVALVLPVVSLVISIIALLRK</sequence>
<keyword evidence="1" id="KW-1133">Transmembrane helix</keyword>